<keyword evidence="6" id="KW-0472">Membrane</keyword>
<dbReference type="GO" id="GO:0005506">
    <property type="term" value="F:iron ion binding"/>
    <property type="evidence" value="ECO:0007669"/>
    <property type="project" value="InterPro"/>
</dbReference>
<evidence type="ECO:0000256" key="4">
    <source>
        <dbReference type="PIRSR" id="PIRSR602401-1"/>
    </source>
</evidence>
<feature type="transmembrane region" description="Helical" evidence="6">
    <location>
        <begin position="19"/>
        <end position="40"/>
    </location>
</feature>
<dbReference type="AlphaFoldDB" id="A0A6A6CXU8"/>
<evidence type="ECO:0000256" key="6">
    <source>
        <dbReference type="SAM" id="Phobius"/>
    </source>
</evidence>
<dbReference type="GO" id="GO:0004497">
    <property type="term" value="F:monooxygenase activity"/>
    <property type="evidence" value="ECO:0007669"/>
    <property type="project" value="UniProtKB-KW"/>
</dbReference>
<dbReference type="GO" id="GO:0020037">
    <property type="term" value="F:heme binding"/>
    <property type="evidence" value="ECO:0007669"/>
    <property type="project" value="InterPro"/>
</dbReference>
<dbReference type="OrthoDB" id="3934656at2759"/>
<sequence length="505" mass="57273">MVLIGAFSVDAIDLSPTKIVLAVTAFLPFWAIVRIFYALFISPHKDIPGPLLARFTRLWELRQMIRGDSHETIVNLHKQHGPIIRLAPNRYSLNTLEAQKKIYAHGGDFNKTNYYNAAEDPSRPNMFSLTDETVHADRRKKLSNLYSMSSLVSYEDAVDRMNAVCIRKLNEMAERKKKVLIPEFMQCYAFDVIGEITLDKNFGMMENEGDVDGLMKLVHFLIRYQGVVGIMPEFHLPIYKLGRLMGSKGVNIMETIAKSQIDKHRGNIIEKENARSDPFVTKLLKLESAGKVKYEHMLDSMGSNIAAGSDTTAITLSAALYYLYRNPLILETLRKEVDDFASEGKVSDPISFKEAQSMPYLQAVIMETLRLHSAVGYIYPRTVPKGGVQLSGRWFPAGTEVGVSAWALHRNPEVYGEDAEEFRPERFLDNSSSKNPATQLGGSFAFGAGSRTCIGKNISLLEMSKVLPQIVRQFDLVFVDDKPWELFSTWFVWQKYYCYIEPRKC</sequence>
<keyword evidence="2 4" id="KW-0479">Metal-binding</keyword>
<evidence type="ECO:0000256" key="2">
    <source>
        <dbReference type="ARBA" id="ARBA00022723"/>
    </source>
</evidence>
<dbReference type="SUPFAM" id="SSF48264">
    <property type="entry name" value="Cytochrome P450"/>
    <property type="match status" value="1"/>
</dbReference>
<comment type="similarity">
    <text evidence="5">Belongs to the cytochrome P450 family.</text>
</comment>
<evidence type="ECO:0008006" key="9">
    <source>
        <dbReference type="Google" id="ProtNLM"/>
    </source>
</evidence>
<dbReference type="PANTHER" id="PTHR24305:SF190">
    <property type="entry name" value="P450, PUTATIVE (EUROFUNG)-RELATED"/>
    <property type="match status" value="1"/>
</dbReference>
<dbReference type="InterPro" id="IPR036396">
    <property type="entry name" value="Cyt_P450_sf"/>
</dbReference>
<keyword evidence="5" id="KW-0503">Monooxygenase</keyword>
<keyword evidence="4 5" id="KW-0349">Heme</keyword>
<dbReference type="InterPro" id="IPR001128">
    <property type="entry name" value="Cyt_P450"/>
</dbReference>
<dbReference type="InterPro" id="IPR017972">
    <property type="entry name" value="Cyt_P450_CS"/>
</dbReference>
<dbReference type="Proteomes" id="UP000799537">
    <property type="component" value="Unassembled WGS sequence"/>
</dbReference>
<dbReference type="PRINTS" id="PR00463">
    <property type="entry name" value="EP450I"/>
</dbReference>
<keyword evidence="6" id="KW-0812">Transmembrane</keyword>
<comment type="cofactor">
    <cofactor evidence="1 4">
        <name>heme</name>
        <dbReference type="ChEBI" id="CHEBI:30413"/>
    </cofactor>
</comment>
<dbReference type="PROSITE" id="PS00086">
    <property type="entry name" value="CYTOCHROME_P450"/>
    <property type="match status" value="1"/>
</dbReference>
<reference evidence="7" key="1">
    <citation type="journal article" date="2020" name="Stud. Mycol.">
        <title>101 Dothideomycetes genomes: a test case for predicting lifestyles and emergence of pathogens.</title>
        <authorList>
            <person name="Haridas S."/>
            <person name="Albert R."/>
            <person name="Binder M."/>
            <person name="Bloem J."/>
            <person name="Labutti K."/>
            <person name="Salamov A."/>
            <person name="Andreopoulos B."/>
            <person name="Baker S."/>
            <person name="Barry K."/>
            <person name="Bills G."/>
            <person name="Bluhm B."/>
            <person name="Cannon C."/>
            <person name="Castanera R."/>
            <person name="Culley D."/>
            <person name="Daum C."/>
            <person name="Ezra D."/>
            <person name="Gonzalez J."/>
            <person name="Henrissat B."/>
            <person name="Kuo A."/>
            <person name="Liang C."/>
            <person name="Lipzen A."/>
            <person name="Lutzoni F."/>
            <person name="Magnuson J."/>
            <person name="Mondo S."/>
            <person name="Nolan M."/>
            <person name="Ohm R."/>
            <person name="Pangilinan J."/>
            <person name="Park H.-J."/>
            <person name="Ramirez L."/>
            <person name="Alfaro M."/>
            <person name="Sun H."/>
            <person name="Tritt A."/>
            <person name="Yoshinaga Y."/>
            <person name="Zwiers L.-H."/>
            <person name="Turgeon B."/>
            <person name="Goodwin S."/>
            <person name="Spatafora J."/>
            <person name="Crous P."/>
            <person name="Grigoriev I."/>
        </authorList>
    </citation>
    <scope>NUCLEOTIDE SEQUENCE</scope>
    <source>
        <strain evidence="7">ATCC 36951</strain>
    </source>
</reference>
<organism evidence="7 8">
    <name type="scientific">Zasmidium cellare ATCC 36951</name>
    <dbReference type="NCBI Taxonomy" id="1080233"/>
    <lineage>
        <taxon>Eukaryota</taxon>
        <taxon>Fungi</taxon>
        <taxon>Dikarya</taxon>
        <taxon>Ascomycota</taxon>
        <taxon>Pezizomycotina</taxon>
        <taxon>Dothideomycetes</taxon>
        <taxon>Dothideomycetidae</taxon>
        <taxon>Mycosphaerellales</taxon>
        <taxon>Mycosphaerellaceae</taxon>
        <taxon>Zasmidium</taxon>
    </lineage>
</organism>
<evidence type="ECO:0000256" key="5">
    <source>
        <dbReference type="RuleBase" id="RU000461"/>
    </source>
</evidence>
<keyword evidence="8" id="KW-1185">Reference proteome</keyword>
<evidence type="ECO:0000313" key="7">
    <source>
        <dbReference type="EMBL" id="KAF2171543.1"/>
    </source>
</evidence>
<dbReference type="PRINTS" id="PR00385">
    <property type="entry name" value="P450"/>
</dbReference>
<dbReference type="InterPro" id="IPR050121">
    <property type="entry name" value="Cytochrome_P450_monoxygenase"/>
</dbReference>
<evidence type="ECO:0000256" key="3">
    <source>
        <dbReference type="ARBA" id="ARBA00023004"/>
    </source>
</evidence>
<dbReference type="InterPro" id="IPR002401">
    <property type="entry name" value="Cyt_P450_E_grp-I"/>
</dbReference>
<protein>
    <recommendedName>
        <fullName evidence="9">Cytochrome P450</fullName>
    </recommendedName>
</protein>
<dbReference type="Pfam" id="PF00067">
    <property type="entry name" value="p450"/>
    <property type="match status" value="1"/>
</dbReference>
<accession>A0A6A6CXU8</accession>
<dbReference type="GeneID" id="54569028"/>
<dbReference type="GO" id="GO:0016705">
    <property type="term" value="F:oxidoreductase activity, acting on paired donors, with incorporation or reduction of molecular oxygen"/>
    <property type="evidence" value="ECO:0007669"/>
    <property type="project" value="InterPro"/>
</dbReference>
<dbReference type="FunFam" id="1.10.630.10:FF:000050">
    <property type="entry name" value="Cytochrome P450 monooxygenase"/>
    <property type="match status" value="1"/>
</dbReference>
<dbReference type="RefSeq" id="XP_033672432.1">
    <property type="nucleotide sequence ID" value="XM_033815756.1"/>
</dbReference>
<keyword evidence="5" id="KW-0560">Oxidoreductase</keyword>
<evidence type="ECO:0000256" key="1">
    <source>
        <dbReference type="ARBA" id="ARBA00001971"/>
    </source>
</evidence>
<dbReference type="EMBL" id="ML993583">
    <property type="protein sequence ID" value="KAF2171543.1"/>
    <property type="molecule type" value="Genomic_DNA"/>
</dbReference>
<dbReference type="Gene3D" id="1.10.630.10">
    <property type="entry name" value="Cytochrome P450"/>
    <property type="match status" value="1"/>
</dbReference>
<proteinExistence type="inferred from homology"/>
<name>A0A6A6CXU8_ZASCE</name>
<dbReference type="PANTHER" id="PTHR24305">
    <property type="entry name" value="CYTOCHROME P450"/>
    <property type="match status" value="1"/>
</dbReference>
<feature type="binding site" description="axial binding residue" evidence="4">
    <location>
        <position position="453"/>
    </location>
    <ligand>
        <name>heme</name>
        <dbReference type="ChEBI" id="CHEBI:30413"/>
    </ligand>
    <ligandPart>
        <name>Fe</name>
        <dbReference type="ChEBI" id="CHEBI:18248"/>
    </ligandPart>
</feature>
<keyword evidence="6" id="KW-1133">Transmembrane helix</keyword>
<evidence type="ECO:0000313" key="8">
    <source>
        <dbReference type="Proteomes" id="UP000799537"/>
    </source>
</evidence>
<dbReference type="CDD" id="cd11060">
    <property type="entry name" value="CYP57A1-like"/>
    <property type="match status" value="1"/>
</dbReference>
<keyword evidence="3 4" id="KW-0408">Iron</keyword>
<gene>
    <name evidence="7" type="ORF">M409DRAFT_63770</name>
</gene>